<dbReference type="Pfam" id="PF07980">
    <property type="entry name" value="SusD_RagB"/>
    <property type="match status" value="1"/>
</dbReference>
<evidence type="ECO:0000313" key="8">
    <source>
        <dbReference type="EMBL" id="SBV96590.1"/>
    </source>
</evidence>
<evidence type="ECO:0000256" key="4">
    <source>
        <dbReference type="ARBA" id="ARBA00023136"/>
    </source>
</evidence>
<keyword evidence="4" id="KW-0472">Membrane</keyword>
<comment type="subcellular location">
    <subcellularLocation>
        <location evidence="1">Cell outer membrane</location>
    </subcellularLocation>
</comment>
<proteinExistence type="inferred from homology"/>
<keyword evidence="3" id="KW-0732">Signal</keyword>
<evidence type="ECO:0000259" key="6">
    <source>
        <dbReference type="Pfam" id="PF07980"/>
    </source>
</evidence>
<sequence>MKTNKILCLFIGLSMFLMNGCDDALDKSKLGSLTTDNFFNTEEDAFQSLIAAYSDMKDYRYTWTLWAFGDVLSDDATYSGSDADVSGYARMEAYDYPADNGRILNRYMLCYRAINKANQTIDGINKMNDALFSTYKKSALLGEALFLRGYFYHELVKCFGDVPLLTKTPTVADKGKPRTPKAEVYAQIEEDLKAAASSLPRRSEVNYNTYAGRITQGAAYAMLSRVYLYEEKFDEAKAAAYEVIKSGDYTLVEDYGYQFTLAGEHCSESILEINHYNSSTQSGATTNNGNFHVLMMLPFGVTYGYGINQPYKALADAFDAIGDTERKDATLLTEADLKAWEAPADFAKLERNRTGYYNQKYYLPPSERSKEIRNNPLNIKLIRLAEVYLNYAEACTRGTTKDEGEAKKYLKLLRDRVGLPAITSTGNQLVEDILKERRLELAMEGFRFWDVIRFGKAPELFSGFKPNRDEILPIPQDEIDKNNGIITQNPR</sequence>
<evidence type="ECO:0000256" key="1">
    <source>
        <dbReference type="ARBA" id="ARBA00004442"/>
    </source>
</evidence>
<dbReference type="Pfam" id="PF14322">
    <property type="entry name" value="SusD-like_3"/>
    <property type="match status" value="1"/>
</dbReference>
<comment type="similarity">
    <text evidence="2">Belongs to the SusD family.</text>
</comment>
<dbReference type="AlphaFoldDB" id="A0A212JAZ0"/>
<evidence type="ECO:0000259" key="7">
    <source>
        <dbReference type="Pfam" id="PF14322"/>
    </source>
</evidence>
<dbReference type="InterPro" id="IPR011990">
    <property type="entry name" value="TPR-like_helical_dom_sf"/>
</dbReference>
<accession>A0A212JAZ0</accession>
<dbReference type="RefSeq" id="WP_296948046.1">
    <property type="nucleotide sequence ID" value="NZ_LT599021.1"/>
</dbReference>
<dbReference type="Gene3D" id="1.25.40.390">
    <property type="match status" value="1"/>
</dbReference>
<reference evidence="8" key="1">
    <citation type="submission" date="2016-04" db="EMBL/GenBank/DDBJ databases">
        <authorList>
            <person name="Evans L.H."/>
            <person name="Alamgir A."/>
            <person name="Owens N."/>
            <person name="Weber N.D."/>
            <person name="Virtaneva K."/>
            <person name="Barbian K."/>
            <person name="Babar A."/>
            <person name="Rosenke K."/>
        </authorList>
    </citation>
    <scope>NUCLEOTIDE SEQUENCE</scope>
    <source>
        <strain evidence="8">86-2</strain>
    </source>
</reference>
<dbReference type="SUPFAM" id="SSF48452">
    <property type="entry name" value="TPR-like"/>
    <property type="match status" value="1"/>
</dbReference>
<organism evidence="8">
    <name type="scientific">uncultured Dysgonomonas sp</name>
    <dbReference type="NCBI Taxonomy" id="206096"/>
    <lineage>
        <taxon>Bacteria</taxon>
        <taxon>Pseudomonadati</taxon>
        <taxon>Bacteroidota</taxon>
        <taxon>Bacteroidia</taxon>
        <taxon>Bacteroidales</taxon>
        <taxon>Dysgonomonadaceae</taxon>
        <taxon>Dysgonomonas</taxon>
        <taxon>environmental samples</taxon>
    </lineage>
</organism>
<keyword evidence="5" id="KW-0998">Cell outer membrane</keyword>
<dbReference type="GO" id="GO:0009279">
    <property type="term" value="C:cell outer membrane"/>
    <property type="evidence" value="ECO:0007669"/>
    <property type="project" value="UniProtKB-SubCell"/>
</dbReference>
<protein>
    <submittedName>
        <fullName evidence="8">RagB/SusD domain-containing protein</fullName>
    </submittedName>
</protein>
<evidence type="ECO:0000256" key="2">
    <source>
        <dbReference type="ARBA" id="ARBA00006275"/>
    </source>
</evidence>
<feature type="domain" description="RagB/SusD" evidence="6">
    <location>
        <begin position="326"/>
        <end position="464"/>
    </location>
</feature>
<dbReference type="InterPro" id="IPR033985">
    <property type="entry name" value="SusD-like_N"/>
</dbReference>
<gene>
    <name evidence="8" type="ORF">KL86DYS2_11121</name>
</gene>
<name>A0A212JAZ0_9BACT</name>
<evidence type="ECO:0000256" key="3">
    <source>
        <dbReference type="ARBA" id="ARBA00022729"/>
    </source>
</evidence>
<feature type="domain" description="SusD-like N-terminal" evidence="7">
    <location>
        <begin position="48"/>
        <end position="228"/>
    </location>
</feature>
<dbReference type="InterPro" id="IPR012944">
    <property type="entry name" value="SusD_RagB_dom"/>
</dbReference>
<evidence type="ECO:0000256" key="5">
    <source>
        <dbReference type="ARBA" id="ARBA00023237"/>
    </source>
</evidence>
<dbReference type="CDD" id="cd08977">
    <property type="entry name" value="SusD"/>
    <property type="match status" value="1"/>
</dbReference>
<dbReference type="EMBL" id="FLUL01000001">
    <property type="protein sequence ID" value="SBV96590.1"/>
    <property type="molecule type" value="Genomic_DNA"/>
</dbReference>